<dbReference type="Gramene" id="OPUNC12G18150.1">
    <property type="protein sequence ID" value="OPUNC12G18150.1"/>
    <property type="gene ID" value="OPUNC12G18150"/>
</dbReference>
<dbReference type="AlphaFoldDB" id="A0A0E0MQ00"/>
<dbReference type="EnsemblPlants" id="OPUNC12G18150.1">
    <property type="protein sequence ID" value="OPUNC12G18150.1"/>
    <property type="gene ID" value="OPUNC12G18150"/>
</dbReference>
<sequence length="128" mass="13164">MPMRATSSSPRCASFACNRAGGDHAHVHLGQSCGRPLGRAAGFLAAAFFASLERCSCVEFPTDDDDHSLSSATRSRDVVVVVDSEAAPLLPRVTTAAAKKNRKSTTAAGKAKISSGGFGCCDSTTTAN</sequence>
<accession>A0A0E0MQ00</accession>
<evidence type="ECO:0000313" key="1">
    <source>
        <dbReference type="EnsemblPlants" id="OPUNC12G18150.1"/>
    </source>
</evidence>
<dbReference type="HOGENOM" id="CLU_2065226_0_0_1"/>
<dbReference type="OMA" id="CVPFAFR"/>
<organism evidence="1">
    <name type="scientific">Oryza punctata</name>
    <name type="common">Red rice</name>
    <dbReference type="NCBI Taxonomy" id="4537"/>
    <lineage>
        <taxon>Eukaryota</taxon>
        <taxon>Viridiplantae</taxon>
        <taxon>Streptophyta</taxon>
        <taxon>Embryophyta</taxon>
        <taxon>Tracheophyta</taxon>
        <taxon>Spermatophyta</taxon>
        <taxon>Magnoliopsida</taxon>
        <taxon>Liliopsida</taxon>
        <taxon>Poales</taxon>
        <taxon>Poaceae</taxon>
        <taxon>BOP clade</taxon>
        <taxon>Oryzoideae</taxon>
        <taxon>Oryzeae</taxon>
        <taxon>Oryzinae</taxon>
        <taxon>Oryza</taxon>
    </lineage>
</organism>
<reference evidence="1" key="2">
    <citation type="submission" date="2018-05" db="EMBL/GenBank/DDBJ databases">
        <title>OpunRS2 (Oryza punctata Reference Sequence Version 2).</title>
        <authorList>
            <person name="Zhang J."/>
            <person name="Kudrna D."/>
            <person name="Lee S."/>
            <person name="Talag J."/>
            <person name="Welchert J."/>
            <person name="Wing R.A."/>
        </authorList>
    </citation>
    <scope>NUCLEOTIDE SEQUENCE [LARGE SCALE GENOMIC DNA]</scope>
</reference>
<dbReference type="PANTHER" id="PTHR34061">
    <property type="entry name" value="PROTEIN, PUTATIVE-RELATED"/>
    <property type="match status" value="1"/>
</dbReference>
<reference evidence="1" key="1">
    <citation type="submission" date="2015-04" db="UniProtKB">
        <authorList>
            <consortium name="EnsemblPlants"/>
        </authorList>
    </citation>
    <scope>IDENTIFICATION</scope>
</reference>
<dbReference type="Proteomes" id="UP000026962">
    <property type="component" value="Chromosome 12"/>
</dbReference>
<protein>
    <submittedName>
        <fullName evidence="1">Uncharacterized protein</fullName>
    </submittedName>
</protein>
<proteinExistence type="predicted"/>
<keyword evidence="2" id="KW-1185">Reference proteome</keyword>
<name>A0A0E0MQ00_ORYPU</name>
<dbReference type="PANTHER" id="PTHR34061:SF15">
    <property type="entry name" value="EXPRESSED PROTEIN"/>
    <property type="match status" value="1"/>
</dbReference>
<evidence type="ECO:0000313" key="2">
    <source>
        <dbReference type="Proteomes" id="UP000026962"/>
    </source>
</evidence>